<name>A0ABS8T5M1_DATST</name>
<dbReference type="Proteomes" id="UP000823775">
    <property type="component" value="Unassembled WGS sequence"/>
</dbReference>
<organism evidence="2 3">
    <name type="scientific">Datura stramonium</name>
    <name type="common">Jimsonweed</name>
    <name type="synonym">Common thornapple</name>
    <dbReference type="NCBI Taxonomy" id="4076"/>
    <lineage>
        <taxon>Eukaryota</taxon>
        <taxon>Viridiplantae</taxon>
        <taxon>Streptophyta</taxon>
        <taxon>Embryophyta</taxon>
        <taxon>Tracheophyta</taxon>
        <taxon>Spermatophyta</taxon>
        <taxon>Magnoliopsida</taxon>
        <taxon>eudicotyledons</taxon>
        <taxon>Gunneridae</taxon>
        <taxon>Pentapetalae</taxon>
        <taxon>asterids</taxon>
        <taxon>lamiids</taxon>
        <taxon>Solanales</taxon>
        <taxon>Solanaceae</taxon>
        <taxon>Solanoideae</taxon>
        <taxon>Datureae</taxon>
        <taxon>Datura</taxon>
    </lineage>
</organism>
<evidence type="ECO:0000313" key="2">
    <source>
        <dbReference type="EMBL" id="MCD7466279.1"/>
    </source>
</evidence>
<proteinExistence type="predicted"/>
<sequence length="207" mass="22257">MEVEGGSGGSCSGGTTGGLTVVVAFSGSRVRPEEGKARCEKRGRWRDVVAFGGRWKRSLPEMETGEGRERGVATLNVVAHGNGSGVFVLFLVTAGDKADNEGEGRSGVGPEQGGRGKRWLCGAVEREEEERAALFWWFQGLVEENGVVRETVRCGRSEGEEGGGAVFSGDGRRESEGEELEREWGGCTIERERENESVSRVWGEGSN</sequence>
<comment type="caution">
    <text evidence="2">The sequence shown here is derived from an EMBL/GenBank/DDBJ whole genome shotgun (WGS) entry which is preliminary data.</text>
</comment>
<evidence type="ECO:0000313" key="3">
    <source>
        <dbReference type="Proteomes" id="UP000823775"/>
    </source>
</evidence>
<reference evidence="2 3" key="1">
    <citation type="journal article" date="2021" name="BMC Genomics">
        <title>Datura genome reveals duplications of psychoactive alkaloid biosynthetic genes and high mutation rate following tissue culture.</title>
        <authorList>
            <person name="Rajewski A."/>
            <person name="Carter-House D."/>
            <person name="Stajich J."/>
            <person name="Litt A."/>
        </authorList>
    </citation>
    <scope>NUCLEOTIDE SEQUENCE [LARGE SCALE GENOMIC DNA]</scope>
    <source>
        <strain evidence="2">AR-01</strain>
    </source>
</reference>
<gene>
    <name evidence="2" type="ORF">HAX54_002837</name>
</gene>
<accession>A0ABS8T5M1</accession>
<evidence type="ECO:0000256" key="1">
    <source>
        <dbReference type="SAM" id="MobiDB-lite"/>
    </source>
</evidence>
<dbReference type="EMBL" id="JACEIK010001127">
    <property type="protein sequence ID" value="MCD7466279.1"/>
    <property type="molecule type" value="Genomic_DNA"/>
</dbReference>
<keyword evidence="3" id="KW-1185">Reference proteome</keyword>
<feature type="region of interest" description="Disordered" evidence="1">
    <location>
        <begin position="158"/>
        <end position="188"/>
    </location>
</feature>
<protein>
    <submittedName>
        <fullName evidence="2">Uncharacterized protein</fullName>
    </submittedName>
</protein>